<protein>
    <submittedName>
        <fullName evidence="1">Uncharacterized protein</fullName>
    </submittedName>
</protein>
<evidence type="ECO:0000313" key="2">
    <source>
        <dbReference type="Proteomes" id="UP000635606"/>
    </source>
</evidence>
<dbReference type="InterPro" id="IPR029058">
    <property type="entry name" value="AB_hydrolase_fold"/>
</dbReference>
<name>A0A8J3ZQ11_9ACTN</name>
<keyword evidence="2" id="KW-1185">Reference proteome</keyword>
<reference evidence="1" key="1">
    <citation type="submission" date="2021-01" db="EMBL/GenBank/DDBJ databases">
        <title>Whole genome shotgun sequence of Virgisporangium ochraceum NBRC 16418.</title>
        <authorList>
            <person name="Komaki H."/>
            <person name="Tamura T."/>
        </authorList>
    </citation>
    <scope>NUCLEOTIDE SEQUENCE</scope>
    <source>
        <strain evidence="1">NBRC 16418</strain>
    </source>
</reference>
<organism evidence="1 2">
    <name type="scientific">Virgisporangium ochraceum</name>
    <dbReference type="NCBI Taxonomy" id="65505"/>
    <lineage>
        <taxon>Bacteria</taxon>
        <taxon>Bacillati</taxon>
        <taxon>Actinomycetota</taxon>
        <taxon>Actinomycetes</taxon>
        <taxon>Micromonosporales</taxon>
        <taxon>Micromonosporaceae</taxon>
        <taxon>Virgisporangium</taxon>
    </lineage>
</organism>
<evidence type="ECO:0000313" key="1">
    <source>
        <dbReference type="EMBL" id="GIJ65450.1"/>
    </source>
</evidence>
<dbReference type="Gene3D" id="3.40.50.1820">
    <property type="entry name" value="alpha/beta hydrolase"/>
    <property type="match status" value="1"/>
</dbReference>
<accession>A0A8J3ZQ11</accession>
<dbReference type="AlphaFoldDB" id="A0A8J3ZQ11"/>
<dbReference type="SUPFAM" id="SSF53474">
    <property type="entry name" value="alpha/beta-Hydrolases"/>
    <property type="match status" value="1"/>
</dbReference>
<dbReference type="RefSeq" id="WP_203925458.1">
    <property type="nucleotide sequence ID" value="NZ_BOPH01000004.1"/>
</dbReference>
<comment type="caution">
    <text evidence="1">The sequence shown here is derived from an EMBL/GenBank/DDBJ whole genome shotgun (WGS) entry which is preliminary data.</text>
</comment>
<sequence length="55" mass="5863">MTDLAYDDACERIVRAPDARLHRIAGAAHTAHLDRPAGFAAVLTDLLQRSSSSSA</sequence>
<dbReference type="Proteomes" id="UP000635606">
    <property type="component" value="Unassembled WGS sequence"/>
</dbReference>
<dbReference type="EMBL" id="BOPH01000004">
    <property type="protein sequence ID" value="GIJ65450.1"/>
    <property type="molecule type" value="Genomic_DNA"/>
</dbReference>
<proteinExistence type="predicted"/>
<gene>
    <name evidence="1" type="ORF">Voc01_003670</name>
</gene>